<accession>A0A077WVK2</accession>
<evidence type="ECO:0000313" key="2">
    <source>
        <dbReference type="EMBL" id="CDS10777.1"/>
    </source>
</evidence>
<feature type="region of interest" description="Disordered" evidence="1">
    <location>
        <begin position="43"/>
        <end position="100"/>
    </location>
</feature>
<dbReference type="EMBL" id="LK023341">
    <property type="protein sequence ID" value="CDS10777.1"/>
    <property type="molecule type" value="Genomic_DNA"/>
</dbReference>
<dbReference type="OrthoDB" id="2288366at2759"/>
<name>A0A077WVK2_9FUNG</name>
<feature type="compositionally biased region" description="Low complexity" evidence="1">
    <location>
        <begin position="44"/>
        <end position="53"/>
    </location>
</feature>
<proteinExistence type="predicted"/>
<protein>
    <submittedName>
        <fullName evidence="2">Uncharacterized protein</fullName>
    </submittedName>
</protein>
<organism evidence="2">
    <name type="scientific">Lichtheimia ramosa</name>
    <dbReference type="NCBI Taxonomy" id="688394"/>
    <lineage>
        <taxon>Eukaryota</taxon>
        <taxon>Fungi</taxon>
        <taxon>Fungi incertae sedis</taxon>
        <taxon>Mucoromycota</taxon>
        <taxon>Mucoromycotina</taxon>
        <taxon>Mucoromycetes</taxon>
        <taxon>Mucorales</taxon>
        <taxon>Lichtheimiaceae</taxon>
        <taxon>Lichtheimia</taxon>
    </lineage>
</organism>
<gene>
    <name evidence="2" type="ORF">LRAMOSA11263</name>
</gene>
<sequence length="154" mass="18067">MLATSARRNESDLSAWPSSYYGRTRRIDLAKLYSETLRLARIDQQQQQQQYQQKPLPPHPKETRTTITTTKTRRKVSFTTEPPKVHEYEPEENDEIPSSFSKGFMQSCRRFDHEGHLRLQTVDLRPIPNRGWCPALSLVDEHVKSVDMNKNERV</sequence>
<reference evidence="2" key="1">
    <citation type="journal article" date="2014" name="Genome Announc.">
        <title>De novo whole-genome sequence and genome annotation of Lichtheimia ramosa.</title>
        <authorList>
            <person name="Linde J."/>
            <person name="Schwartze V."/>
            <person name="Binder U."/>
            <person name="Lass-Florl C."/>
            <person name="Voigt K."/>
            <person name="Horn F."/>
        </authorList>
    </citation>
    <scope>NUCLEOTIDE SEQUENCE</scope>
    <source>
        <strain evidence="2">JMRC FSU:6197</strain>
    </source>
</reference>
<evidence type="ECO:0000256" key="1">
    <source>
        <dbReference type="SAM" id="MobiDB-lite"/>
    </source>
</evidence>
<dbReference type="AlphaFoldDB" id="A0A077WVK2"/>